<dbReference type="PANTHER" id="PTHR23291">
    <property type="entry name" value="BAX INHIBITOR-RELATED"/>
    <property type="match status" value="1"/>
</dbReference>
<dbReference type="GO" id="GO:0016020">
    <property type="term" value="C:membrane"/>
    <property type="evidence" value="ECO:0007669"/>
    <property type="project" value="UniProtKB-SubCell"/>
</dbReference>
<feature type="transmembrane region" description="Helical" evidence="5">
    <location>
        <begin position="96"/>
        <end position="116"/>
    </location>
</feature>
<dbReference type="PANTHER" id="PTHR23291:SF94">
    <property type="entry name" value="PROTEIN LIFEGUARD 1 ISOFORM X2"/>
    <property type="match status" value="1"/>
</dbReference>
<feature type="compositionally biased region" description="Low complexity" evidence="6">
    <location>
        <begin position="1"/>
        <end position="13"/>
    </location>
</feature>
<evidence type="ECO:0000313" key="7">
    <source>
        <dbReference type="EMBL" id="KAJ4936288.1"/>
    </source>
</evidence>
<accession>A0AAD6B3M5</accession>
<dbReference type="GO" id="GO:2001234">
    <property type="term" value="P:negative regulation of apoptotic signaling pathway"/>
    <property type="evidence" value="ECO:0007669"/>
    <property type="project" value="TreeGrafter"/>
</dbReference>
<evidence type="ECO:0000256" key="5">
    <source>
        <dbReference type="RuleBase" id="RU004379"/>
    </source>
</evidence>
<feature type="transmembrane region" description="Helical" evidence="5">
    <location>
        <begin position="157"/>
        <end position="177"/>
    </location>
</feature>
<reference evidence="7" key="1">
    <citation type="submission" date="2022-11" db="EMBL/GenBank/DDBJ databases">
        <title>Chromosome-level genome of Pogonophryne albipinna.</title>
        <authorList>
            <person name="Jo E."/>
        </authorList>
    </citation>
    <scope>NUCLEOTIDE SEQUENCE</scope>
    <source>
        <strain evidence="7">SGF0006</strain>
        <tissue evidence="7">Muscle</tissue>
    </source>
</reference>
<dbReference type="AlphaFoldDB" id="A0AAD6B3M5"/>
<keyword evidence="2 5" id="KW-0812">Transmembrane</keyword>
<dbReference type="GO" id="GO:0005783">
    <property type="term" value="C:endoplasmic reticulum"/>
    <property type="evidence" value="ECO:0007669"/>
    <property type="project" value="TreeGrafter"/>
</dbReference>
<evidence type="ECO:0000256" key="1">
    <source>
        <dbReference type="ARBA" id="ARBA00004141"/>
    </source>
</evidence>
<name>A0AAD6B3M5_9TELE</name>
<keyword evidence="8" id="KW-1185">Reference proteome</keyword>
<proteinExistence type="inferred from homology"/>
<dbReference type="GO" id="GO:0005794">
    <property type="term" value="C:Golgi apparatus"/>
    <property type="evidence" value="ECO:0007669"/>
    <property type="project" value="TreeGrafter"/>
</dbReference>
<evidence type="ECO:0000313" key="8">
    <source>
        <dbReference type="Proteomes" id="UP001219934"/>
    </source>
</evidence>
<evidence type="ECO:0000256" key="6">
    <source>
        <dbReference type="SAM" id="MobiDB-lite"/>
    </source>
</evidence>
<gene>
    <name evidence="7" type="ORF">JOQ06_000887</name>
</gene>
<feature type="transmembrane region" description="Helical" evidence="5">
    <location>
        <begin position="183"/>
        <end position="202"/>
    </location>
</feature>
<keyword evidence="4 5" id="KW-0472">Membrane</keyword>
<dbReference type="Proteomes" id="UP001219934">
    <property type="component" value="Unassembled WGS sequence"/>
</dbReference>
<comment type="similarity">
    <text evidence="5">Belongs to the BI1 family.</text>
</comment>
<sequence>MSDTTDLLTSRDTQQAPGDDASSLPPPYQGEQPPPYSADPKMHPSAKTDTTCTKQSSTGYNFFRDIIPEGLSDTTLLIASSSFDDKIARGTFVRKVFSILTVQALFTFSVVCVFITRGGDVEQNDLFAFFISLIIFIAATSTLSFSRDIRQRHPWNMLGLVFVTFSLAYVLETIACFHSTSDVIVTIGAMLTITAAIIAFSAQTYDFTIWFGVRLILTVDAIMFGFLHILLLPH</sequence>
<evidence type="ECO:0000256" key="2">
    <source>
        <dbReference type="ARBA" id="ARBA00022692"/>
    </source>
</evidence>
<comment type="subcellular location">
    <subcellularLocation>
        <location evidence="1">Membrane</location>
        <topology evidence="1">Multi-pass membrane protein</topology>
    </subcellularLocation>
</comment>
<protein>
    <submittedName>
        <fullName evidence="7">Uncharacterized protein</fullName>
    </submittedName>
</protein>
<feature type="transmembrane region" description="Helical" evidence="5">
    <location>
        <begin position="209"/>
        <end position="231"/>
    </location>
</feature>
<feature type="compositionally biased region" description="Pro residues" evidence="6">
    <location>
        <begin position="24"/>
        <end position="37"/>
    </location>
</feature>
<keyword evidence="3 5" id="KW-1133">Transmembrane helix</keyword>
<feature type="transmembrane region" description="Helical" evidence="5">
    <location>
        <begin position="128"/>
        <end position="145"/>
    </location>
</feature>
<comment type="caution">
    <text evidence="7">The sequence shown here is derived from an EMBL/GenBank/DDBJ whole genome shotgun (WGS) entry which is preliminary data.</text>
</comment>
<dbReference type="InterPro" id="IPR006214">
    <property type="entry name" value="Bax_inhibitor_1-related"/>
</dbReference>
<dbReference type="EMBL" id="JAPTMU010000010">
    <property type="protein sequence ID" value="KAJ4936288.1"/>
    <property type="molecule type" value="Genomic_DNA"/>
</dbReference>
<evidence type="ECO:0000256" key="3">
    <source>
        <dbReference type="ARBA" id="ARBA00022989"/>
    </source>
</evidence>
<feature type="region of interest" description="Disordered" evidence="6">
    <location>
        <begin position="1"/>
        <end position="55"/>
    </location>
</feature>
<evidence type="ECO:0000256" key="4">
    <source>
        <dbReference type="ARBA" id="ARBA00023136"/>
    </source>
</evidence>
<organism evidence="7 8">
    <name type="scientific">Pogonophryne albipinna</name>
    <dbReference type="NCBI Taxonomy" id="1090488"/>
    <lineage>
        <taxon>Eukaryota</taxon>
        <taxon>Metazoa</taxon>
        <taxon>Chordata</taxon>
        <taxon>Craniata</taxon>
        <taxon>Vertebrata</taxon>
        <taxon>Euteleostomi</taxon>
        <taxon>Actinopterygii</taxon>
        <taxon>Neopterygii</taxon>
        <taxon>Teleostei</taxon>
        <taxon>Neoteleostei</taxon>
        <taxon>Acanthomorphata</taxon>
        <taxon>Eupercaria</taxon>
        <taxon>Perciformes</taxon>
        <taxon>Notothenioidei</taxon>
        <taxon>Pogonophryne</taxon>
    </lineage>
</organism>